<sequence>MVRLLRGNQRMACFTPGHGQQAQLAQGLDNDGIRVGALQCLNGQRGQQELGRGPVGTLEEARLFHLHGARLDRRAPAFLKHRPASRVQYLGELAGFGEVRGLGQLTDGGIQLGQQGGELAIVIGRLAVVRVVRLRRHADSRSSLFVMTPRSDIEIKFFQ</sequence>
<dbReference type="Proteomes" id="UP000092504">
    <property type="component" value="Unassembled WGS sequence"/>
</dbReference>
<reference evidence="1 2" key="1">
    <citation type="submission" date="2016-06" db="EMBL/GenBank/DDBJ databases">
        <title>Genome sequence of halotolerant plant growth promoting strain of Halomonas elongata HEK1 isolated from salterns of Rann of Kutch, Gujarat, India.</title>
        <authorList>
            <person name="Gaba S."/>
            <person name="Singh R.N."/>
            <person name="Abrol S."/>
            <person name="Kaushik R."/>
            <person name="Saxena A.K."/>
        </authorList>
    </citation>
    <scope>NUCLEOTIDE SEQUENCE [LARGE SCALE GENOMIC DNA]</scope>
    <source>
        <strain evidence="1 2">HEK1</strain>
    </source>
</reference>
<gene>
    <name evidence="1" type="ORF">A8U91_01460</name>
</gene>
<name>A0A1B8P4B5_HALEL</name>
<organism evidence="1 2">
    <name type="scientific">Halomonas elongata</name>
    <dbReference type="NCBI Taxonomy" id="2746"/>
    <lineage>
        <taxon>Bacteria</taxon>
        <taxon>Pseudomonadati</taxon>
        <taxon>Pseudomonadota</taxon>
        <taxon>Gammaproteobacteria</taxon>
        <taxon>Oceanospirillales</taxon>
        <taxon>Halomonadaceae</taxon>
        <taxon>Halomonas</taxon>
    </lineage>
</organism>
<evidence type="ECO:0000313" key="2">
    <source>
        <dbReference type="Proteomes" id="UP000092504"/>
    </source>
</evidence>
<protein>
    <submittedName>
        <fullName evidence="1">Uncharacterized protein</fullName>
    </submittedName>
</protein>
<dbReference type="AlphaFoldDB" id="A0A1B8P4B5"/>
<accession>A0A1B8P4B5</accession>
<comment type="caution">
    <text evidence="1">The sequence shown here is derived from an EMBL/GenBank/DDBJ whole genome shotgun (WGS) entry which is preliminary data.</text>
</comment>
<proteinExistence type="predicted"/>
<evidence type="ECO:0000313" key="1">
    <source>
        <dbReference type="EMBL" id="OBX37111.1"/>
    </source>
</evidence>
<dbReference type="EMBL" id="MAJD01000001">
    <property type="protein sequence ID" value="OBX37111.1"/>
    <property type="molecule type" value="Genomic_DNA"/>
</dbReference>